<evidence type="ECO:0000313" key="3">
    <source>
        <dbReference type="EMBL" id="NVH36706.1"/>
    </source>
</evidence>
<proteinExistence type="predicted"/>
<dbReference type="Gene3D" id="1.10.10.10">
    <property type="entry name" value="Winged helix-like DNA-binding domain superfamily/Winged helix DNA-binding domain"/>
    <property type="match status" value="1"/>
</dbReference>
<dbReference type="InterPro" id="IPR036388">
    <property type="entry name" value="WH-like_DNA-bd_sf"/>
</dbReference>
<gene>
    <name evidence="2" type="ORF">GLP18_09570</name>
    <name evidence="3" type="ORF">HU146_05440</name>
    <name evidence="1" type="ORF">Q7V77_00570</name>
</gene>
<dbReference type="EMBL" id="JAUTFT010000001">
    <property type="protein sequence ID" value="MDW8634223.1"/>
    <property type="molecule type" value="Genomic_DNA"/>
</dbReference>
<dbReference type="OrthoDB" id="2224094at2"/>
<sequence>MNKAKAILKDLRNLDLYIASLIRRREKIEASLLSSPKWTADKVSGGAKKKQDDVYVELMATADDIEAKTVEAIKKQRELQSMIDGLSNSDSQTVLSMVYIDKMSPWQVMDALNCSESTYYRILRVATRELNEMTVNDRDLQKIQ</sequence>
<accession>A0A142UNM2</accession>
<dbReference type="Proteomes" id="UP000548355">
    <property type="component" value="Unassembled WGS sequence"/>
</dbReference>
<dbReference type="Proteomes" id="UP001272448">
    <property type="component" value="Unassembled WGS sequence"/>
</dbReference>
<protein>
    <submittedName>
        <fullName evidence="2">DUF1492 domain-containing protein</fullName>
    </submittedName>
</protein>
<comment type="caution">
    <text evidence="2">The sequence shown here is derived from an EMBL/GenBank/DDBJ whole genome shotgun (WGS) entry which is preliminary data.</text>
</comment>
<organism evidence="2 4">
    <name type="scientific">Streptococcus suis</name>
    <dbReference type="NCBI Taxonomy" id="1307"/>
    <lineage>
        <taxon>Bacteria</taxon>
        <taxon>Bacillati</taxon>
        <taxon>Bacillota</taxon>
        <taxon>Bacilli</taxon>
        <taxon>Lactobacillales</taxon>
        <taxon>Streptococcaceae</taxon>
        <taxon>Streptococcus</taxon>
    </lineage>
</organism>
<evidence type="ECO:0000313" key="4">
    <source>
        <dbReference type="Proteomes" id="UP000483765"/>
    </source>
</evidence>
<dbReference type="EMBL" id="JABXEU010000013">
    <property type="protein sequence ID" value="NVH36706.1"/>
    <property type="molecule type" value="Genomic_DNA"/>
</dbReference>
<reference evidence="3 5" key="2">
    <citation type="submission" date="2020-06" db="EMBL/GenBank/DDBJ databases">
        <title>Pan-genome analysis of Streptococcus suis serotype 2 revealed genomic diversity among strains of different virulence.</title>
        <authorList>
            <person name="Guo G."/>
            <person name="Zhang W."/>
        </authorList>
    </citation>
    <scope>NUCLEOTIDE SEQUENCE [LARGE SCALE GENOMIC DNA]</scope>
    <source>
        <strain evidence="3 5">ZJ92091101</strain>
    </source>
</reference>
<dbReference type="EMBL" id="WNXH01000018">
    <property type="protein sequence ID" value="MYN70449.1"/>
    <property type="molecule type" value="Genomic_DNA"/>
</dbReference>
<dbReference type="Pfam" id="PF07374">
    <property type="entry name" value="DUF1492"/>
    <property type="match status" value="1"/>
</dbReference>
<evidence type="ECO:0000313" key="5">
    <source>
        <dbReference type="Proteomes" id="UP000548355"/>
    </source>
</evidence>
<name>A0A142UNM2_STRSU</name>
<dbReference type="RefSeq" id="WP_002937915.1">
    <property type="nucleotide sequence ID" value="NZ_BCCM01000006.1"/>
</dbReference>
<dbReference type="Proteomes" id="UP000483765">
    <property type="component" value="Unassembled WGS sequence"/>
</dbReference>
<evidence type="ECO:0000313" key="1">
    <source>
        <dbReference type="EMBL" id="MDW8634223.1"/>
    </source>
</evidence>
<dbReference type="InterPro" id="IPR010861">
    <property type="entry name" value="DUF1492"/>
</dbReference>
<evidence type="ECO:0000313" key="2">
    <source>
        <dbReference type="EMBL" id="MYN70449.1"/>
    </source>
</evidence>
<dbReference type="AlphaFoldDB" id="A0A142UNM2"/>
<reference evidence="1" key="3">
    <citation type="submission" date="2023-07" db="EMBL/GenBank/DDBJ databases">
        <title>Characterization of virulence traits, antimicrobial resistance genes carried by mobile genetic elements and competence in Streptococcus suis strains isolated in France.</title>
        <authorList>
            <person name="Dechene-Tempier M."/>
            <person name="Marois-Crehan C."/>
            <person name="De Boisseson C."/>
            <person name="Lucas P."/>
            <person name="Bougeard S."/>
            <person name="Libante V."/>
            <person name="Payot S."/>
        </authorList>
    </citation>
    <scope>NUCLEOTIDE SEQUENCE</scope>
    <source>
        <strain evidence="1">1532</strain>
    </source>
</reference>
<reference evidence="2 4" key="1">
    <citation type="submission" date="2019-11" db="EMBL/GenBank/DDBJ databases">
        <title>Divergent Streptococcus suis from cattle.</title>
        <authorList>
            <person name="Williamson C."/>
        </authorList>
    </citation>
    <scope>NUCLEOTIDE SEQUENCE [LARGE SCALE GENOMIC DNA]</scope>
    <source>
        <strain evidence="2 4">10-36905</strain>
    </source>
</reference>